<feature type="region of interest" description="Disordered" evidence="1">
    <location>
        <begin position="1"/>
        <end position="46"/>
    </location>
</feature>
<feature type="non-terminal residue" evidence="2">
    <location>
        <position position="123"/>
    </location>
</feature>
<name>A0ABN9R0Z5_9DINO</name>
<accession>A0ABN9R0Z5</accession>
<feature type="region of interest" description="Disordered" evidence="1">
    <location>
        <begin position="71"/>
        <end position="123"/>
    </location>
</feature>
<dbReference type="Proteomes" id="UP001189429">
    <property type="component" value="Unassembled WGS sequence"/>
</dbReference>
<evidence type="ECO:0000313" key="3">
    <source>
        <dbReference type="Proteomes" id="UP001189429"/>
    </source>
</evidence>
<sequence length="123" mass="12951">AVIRDRVLSAAADPAPAARGPEAPARGAFLGTSPRPPEPYDCQDDGLESWQTDWSAGKMAWCCEDRTRARLRRAPAEAERRPVPAPPPAPRPTAAGPNPAPPPTPPPLPPPVPVPLPAPWPTA</sequence>
<feature type="compositionally biased region" description="Pro residues" evidence="1">
    <location>
        <begin position="98"/>
        <end position="123"/>
    </location>
</feature>
<protein>
    <submittedName>
        <fullName evidence="2">Uncharacterized protein</fullName>
    </submittedName>
</protein>
<organism evidence="2 3">
    <name type="scientific">Prorocentrum cordatum</name>
    <dbReference type="NCBI Taxonomy" id="2364126"/>
    <lineage>
        <taxon>Eukaryota</taxon>
        <taxon>Sar</taxon>
        <taxon>Alveolata</taxon>
        <taxon>Dinophyceae</taxon>
        <taxon>Prorocentrales</taxon>
        <taxon>Prorocentraceae</taxon>
        <taxon>Prorocentrum</taxon>
    </lineage>
</organism>
<keyword evidence="3" id="KW-1185">Reference proteome</keyword>
<feature type="compositionally biased region" description="Basic and acidic residues" evidence="1">
    <location>
        <begin position="71"/>
        <end position="82"/>
    </location>
</feature>
<evidence type="ECO:0000313" key="2">
    <source>
        <dbReference type="EMBL" id="CAK0812374.1"/>
    </source>
</evidence>
<feature type="non-terminal residue" evidence="2">
    <location>
        <position position="1"/>
    </location>
</feature>
<feature type="compositionally biased region" description="Low complexity" evidence="1">
    <location>
        <begin position="10"/>
        <end position="28"/>
    </location>
</feature>
<gene>
    <name evidence="2" type="ORF">PCOR1329_LOCUS16675</name>
</gene>
<evidence type="ECO:0000256" key="1">
    <source>
        <dbReference type="SAM" id="MobiDB-lite"/>
    </source>
</evidence>
<dbReference type="EMBL" id="CAUYUJ010005121">
    <property type="protein sequence ID" value="CAK0812374.1"/>
    <property type="molecule type" value="Genomic_DNA"/>
</dbReference>
<reference evidence="2" key="1">
    <citation type="submission" date="2023-10" db="EMBL/GenBank/DDBJ databases">
        <authorList>
            <person name="Chen Y."/>
            <person name="Shah S."/>
            <person name="Dougan E. K."/>
            <person name="Thang M."/>
            <person name="Chan C."/>
        </authorList>
    </citation>
    <scope>NUCLEOTIDE SEQUENCE [LARGE SCALE GENOMIC DNA]</scope>
</reference>
<comment type="caution">
    <text evidence="2">The sequence shown here is derived from an EMBL/GenBank/DDBJ whole genome shotgun (WGS) entry which is preliminary data.</text>
</comment>
<proteinExistence type="predicted"/>